<protein>
    <recommendedName>
        <fullName evidence="3">F-box domain-containing protein</fullName>
    </recommendedName>
</protein>
<accession>A0A3D8T2F9</accession>
<comment type="caution">
    <text evidence="1">The sequence shown here is derived from an EMBL/GenBank/DDBJ whole genome shotgun (WGS) entry which is preliminary data.</text>
</comment>
<gene>
    <name evidence="1" type="ORF">DSM5745_00074</name>
</gene>
<dbReference type="GeneID" id="38110444"/>
<dbReference type="InterPro" id="IPR011047">
    <property type="entry name" value="Quinoprotein_ADH-like_sf"/>
</dbReference>
<organism evidence="1 2">
    <name type="scientific">Aspergillus mulundensis</name>
    <dbReference type="NCBI Taxonomy" id="1810919"/>
    <lineage>
        <taxon>Eukaryota</taxon>
        <taxon>Fungi</taxon>
        <taxon>Dikarya</taxon>
        <taxon>Ascomycota</taxon>
        <taxon>Pezizomycotina</taxon>
        <taxon>Eurotiomycetes</taxon>
        <taxon>Eurotiomycetidae</taxon>
        <taxon>Eurotiales</taxon>
        <taxon>Aspergillaceae</taxon>
        <taxon>Aspergillus</taxon>
        <taxon>Aspergillus subgen. Nidulantes</taxon>
    </lineage>
</organism>
<dbReference type="OrthoDB" id="4513447at2759"/>
<dbReference type="SUPFAM" id="SSF50998">
    <property type="entry name" value="Quinoprotein alcohol dehydrogenase-like"/>
    <property type="match status" value="1"/>
</dbReference>
<evidence type="ECO:0008006" key="3">
    <source>
        <dbReference type="Google" id="ProtNLM"/>
    </source>
</evidence>
<sequence>MAPQQNTDTDPLRLLNFDCATLILDHLDLDDVGNAQVVSEAWEARVQEWAGTRGLQKLFPDAWKKHFAGTEDASKKGSNGYQLFRQQALEETCEKRWAKARALRAHEYIIDKKIADVVMAGEYLAWRQERTQWVDKQEAGVFWTRLGAPAQQLDMPVALARGLVHMKLHCSGLLSVYSQRVVTRDNRITQHVYDLTTSTELWRRTITGANTPHAQTQVYPIAIGWARVYHYGATLTELEAYDLRSGALLYTVPLFTKPVLIPAHSQVWRLGGLDVLVGISKTAGNAANGNPRAEMHFINTDTGYSLQTLRFDYSGGPDDLRIKVSTRRNELAFALVGGMVHGCFSTQIFEYEAARQEFVQRSLEDLRRPTPLEVSWRGWCTDDVTVWDAFHRFTLRVDRGLCPWGFLVPFNTDSCAYPSLKVDPPAVVVGKGNTRPYSVKDKGFDVLLRAEIGKARLFLYNGDSEQRHEKHHSRLSILDFGYGGCTIMQAQDCLQRPDSGW</sequence>
<evidence type="ECO:0000313" key="1">
    <source>
        <dbReference type="EMBL" id="RDW92752.1"/>
    </source>
</evidence>
<proteinExistence type="predicted"/>
<evidence type="ECO:0000313" key="2">
    <source>
        <dbReference type="Proteomes" id="UP000256690"/>
    </source>
</evidence>
<name>A0A3D8T2F9_9EURO</name>
<reference evidence="1 2" key="1">
    <citation type="journal article" date="2018" name="IMA Fungus">
        <title>IMA Genome-F 9: Draft genome sequence of Annulohypoxylon stygium, Aspergillus mulundensis, Berkeleyomyces basicola (syn. Thielaviopsis basicola), Ceratocystis smalleyi, two Cercospora beticola strains, Coleophoma cylindrospora, Fusarium fracticaudum, Phialophora cf. hyalina, and Morchella septimelata.</title>
        <authorList>
            <person name="Wingfield B.D."/>
            <person name="Bills G.F."/>
            <person name="Dong Y."/>
            <person name="Huang W."/>
            <person name="Nel W.J."/>
            <person name="Swalarsk-Parry B.S."/>
            <person name="Vaghefi N."/>
            <person name="Wilken P.M."/>
            <person name="An Z."/>
            <person name="de Beer Z.W."/>
            <person name="De Vos L."/>
            <person name="Chen L."/>
            <person name="Duong T.A."/>
            <person name="Gao Y."/>
            <person name="Hammerbacher A."/>
            <person name="Kikkert J.R."/>
            <person name="Li Y."/>
            <person name="Li H."/>
            <person name="Li K."/>
            <person name="Li Q."/>
            <person name="Liu X."/>
            <person name="Ma X."/>
            <person name="Naidoo K."/>
            <person name="Pethybridge S.J."/>
            <person name="Sun J."/>
            <person name="Steenkamp E.T."/>
            <person name="van der Nest M.A."/>
            <person name="van Wyk S."/>
            <person name="Wingfield M.J."/>
            <person name="Xiong C."/>
            <person name="Yue Q."/>
            <person name="Zhang X."/>
        </authorList>
    </citation>
    <scope>NUCLEOTIDE SEQUENCE [LARGE SCALE GENOMIC DNA]</scope>
    <source>
        <strain evidence="1 2">DSM 5745</strain>
    </source>
</reference>
<dbReference type="AlphaFoldDB" id="A0A3D8T2F9"/>
<dbReference type="RefSeq" id="XP_026607935.1">
    <property type="nucleotide sequence ID" value="XM_026742090.1"/>
</dbReference>
<keyword evidence="2" id="KW-1185">Reference proteome</keyword>
<dbReference type="Proteomes" id="UP000256690">
    <property type="component" value="Unassembled WGS sequence"/>
</dbReference>
<dbReference type="EMBL" id="PVWQ01000001">
    <property type="protein sequence ID" value="RDW92752.1"/>
    <property type="molecule type" value="Genomic_DNA"/>
</dbReference>